<organism evidence="1 2">
    <name type="scientific">Dendrolimus kikuchii</name>
    <dbReference type="NCBI Taxonomy" id="765133"/>
    <lineage>
        <taxon>Eukaryota</taxon>
        <taxon>Metazoa</taxon>
        <taxon>Ecdysozoa</taxon>
        <taxon>Arthropoda</taxon>
        <taxon>Hexapoda</taxon>
        <taxon>Insecta</taxon>
        <taxon>Pterygota</taxon>
        <taxon>Neoptera</taxon>
        <taxon>Endopterygota</taxon>
        <taxon>Lepidoptera</taxon>
        <taxon>Glossata</taxon>
        <taxon>Ditrysia</taxon>
        <taxon>Bombycoidea</taxon>
        <taxon>Lasiocampidae</taxon>
        <taxon>Dendrolimus</taxon>
    </lineage>
</organism>
<dbReference type="EMBL" id="CM034400">
    <property type="protein sequence ID" value="KAJ0176172.1"/>
    <property type="molecule type" value="Genomic_DNA"/>
</dbReference>
<comment type="caution">
    <text evidence="1">The sequence shown here is derived from an EMBL/GenBank/DDBJ whole genome shotgun (WGS) entry which is preliminary data.</text>
</comment>
<dbReference type="Proteomes" id="UP000824533">
    <property type="component" value="Linkage Group LG14"/>
</dbReference>
<accession>A0ACC1CY07</accession>
<evidence type="ECO:0000313" key="2">
    <source>
        <dbReference type="Proteomes" id="UP000824533"/>
    </source>
</evidence>
<evidence type="ECO:0000313" key="1">
    <source>
        <dbReference type="EMBL" id="KAJ0176172.1"/>
    </source>
</evidence>
<name>A0ACC1CY07_9NEOP</name>
<keyword evidence="2" id="KW-1185">Reference proteome</keyword>
<protein>
    <submittedName>
        <fullName evidence="1">Uncharacterized protein</fullName>
    </submittedName>
</protein>
<proteinExistence type="predicted"/>
<gene>
    <name evidence="1" type="ORF">K1T71_008346</name>
</gene>
<reference evidence="1 2" key="1">
    <citation type="journal article" date="2021" name="Front. Genet.">
        <title>Chromosome-Level Genome Assembly Reveals Significant Gene Expansion in the Toll and IMD Signaling Pathways of Dendrolimus kikuchii.</title>
        <authorList>
            <person name="Zhou J."/>
            <person name="Wu P."/>
            <person name="Xiong Z."/>
            <person name="Liu N."/>
            <person name="Zhao N."/>
            <person name="Ji M."/>
            <person name="Qiu Y."/>
            <person name="Yang B."/>
        </authorList>
    </citation>
    <scope>NUCLEOTIDE SEQUENCE [LARGE SCALE GENOMIC DNA]</scope>
    <source>
        <strain evidence="1">Ann1</strain>
    </source>
</reference>
<sequence length="154" mass="16932">MFRAFAIICSSLCFIGLFCSNNAAVTEEQKTQVIGLAETFGQMCRKDNAVTEDDFAAMRAHKIPTGPNAPCFIACVLRKATLMGDDGKIRKEQALELGKTIFQESQLKKIDDFLNFCAQVNTVNVSDGSNGCERAMLAYKCLKENASKYGFGDF</sequence>